<dbReference type="PANTHER" id="PTHR43500:SF1">
    <property type="entry name" value="CYSTATHIONINE BETA-LYASE-RELATED"/>
    <property type="match status" value="1"/>
</dbReference>
<evidence type="ECO:0000256" key="3">
    <source>
        <dbReference type="ARBA" id="ARBA00022898"/>
    </source>
</evidence>
<dbReference type="Gene3D" id="3.90.1150.10">
    <property type="entry name" value="Aspartate Aminotransferase, domain 1"/>
    <property type="match status" value="1"/>
</dbReference>
<dbReference type="InterPro" id="IPR000277">
    <property type="entry name" value="Cys/Met-Metab_PyrdxlP-dep_enz"/>
</dbReference>
<dbReference type="InterPro" id="IPR015422">
    <property type="entry name" value="PyrdxlP-dep_Trfase_small"/>
</dbReference>
<dbReference type="InterPro" id="IPR015421">
    <property type="entry name" value="PyrdxlP-dep_Trfase_major"/>
</dbReference>
<evidence type="ECO:0000313" key="10">
    <source>
        <dbReference type="EMBL" id="VWC76231.1"/>
    </source>
</evidence>
<dbReference type="PIRSF" id="PIRSF001434">
    <property type="entry name" value="CGS"/>
    <property type="match status" value="1"/>
</dbReference>
<comment type="pathway">
    <text evidence="5">Amino-acid biosynthesis; L-methionine biosynthesis via de novo pathway; L-homocysteine from L-cystathionine: step 1/1.</text>
</comment>
<evidence type="ECO:0000256" key="1">
    <source>
        <dbReference type="ARBA" id="ARBA00001933"/>
    </source>
</evidence>
<dbReference type="InterPro" id="IPR006233">
    <property type="entry name" value="Cys_b_lyase_bac"/>
</dbReference>
<dbReference type="InterPro" id="IPR054542">
    <property type="entry name" value="Cys_met_metab_PP"/>
</dbReference>
<protein>
    <submittedName>
        <fullName evidence="10">Cystathionine beta-lyase</fullName>
    </submittedName>
</protein>
<keyword evidence="4 10" id="KW-0456">Lyase</keyword>
<comment type="catalytic activity">
    <reaction evidence="7">
        <text>an S-substituted L-cysteine + H2O = a thiol + pyruvate + NH4(+)</text>
        <dbReference type="Rhea" id="RHEA:18121"/>
        <dbReference type="ChEBI" id="CHEBI:15361"/>
        <dbReference type="ChEBI" id="CHEBI:15377"/>
        <dbReference type="ChEBI" id="CHEBI:28938"/>
        <dbReference type="ChEBI" id="CHEBI:29256"/>
        <dbReference type="ChEBI" id="CHEBI:58717"/>
        <dbReference type="EC" id="4.4.1.13"/>
    </reaction>
</comment>
<feature type="modified residue" description="N6-(pyridoxal phosphate)lysine" evidence="8">
    <location>
        <position position="136"/>
    </location>
</feature>
<evidence type="ECO:0000313" key="11">
    <source>
        <dbReference type="Proteomes" id="UP000494110"/>
    </source>
</evidence>
<dbReference type="GO" id="GO:0019346">
    <property type="term" value="P:transsulfuration"/>
    <property type="evidence" value="ECO:0007669"/>
    <property type="project" value="InterPro"/>
</dbReference>
<dbReference type="Gene3D" id="3.40.640.10">
    <property type="entry name" value="Type I PLP-dependent aspartate aminotransferase-like (Major domain)"/>
    <property type="match status" value="1"/>
</dbReference>
<dbReference type="NCBIfam" id="TIGR01324">
    <property type="entry name" value="cysta_beta_ly_B"/>
    <property type="match status" value="1"/>
</dbReference>
<comment type="cofactor">
    <cofactor evidence="1 9">
        <name>pyridoxal 5'-phosphate</name>
        <dbReference type="ChEBI" id="CHEBI:597326"/>
    </cofactor>
</comment>
<evidence type="ECO:0000256" key="8">
    <source>
        <dbReference type="PIRSR" id="PIRSR001434-2"/>
    </source>
</evidence>
<dbReference type="GO" id="GO:0047804">
    <property type="term" value="F:cysteine-S-conjugate beta-lyase activity"/>
    <property type="evidence" value="ECO:0007669"/>
    <property type="project" value="UniProtKB-EC"/>
</dbReference>
<dbReference type="InterPro" id="IPR015424">
    <property type="entry name" value="PyrdxlP-dep_Trfase"/>
</dbReference>
<dbReference type="Pfam" id="PF01053">
    <property type="entry name" value="Cys_Met_Meta_PP"/>
    <property type="match status" value="1"/>
</dbReference>
<comment type="similarity">
    <text evidence="2 9">Belongs to the trans-sulfuration enzymes family.</text>
</comment>
<reference evidence="10 11" key="1">
    <citation type="submission" date="2019-09" db="EMBL/GenBank/DDBJ databases">
        <authorList>
            <person name="Depoorter E."/>
        </authorList>
    </citation>
    <scope>NUCLEOTIDE SEQUENCE [LARGE SCALE GENOMIC DNA]</scope>
    <source>
        <strain evidence="10">R-39750</strain>
    </source>
</reference>
<gene>
    <name evidence="10" type="ORF">BLA39750_00891</name>
</gene>
<dbReference type="PANTHER" id="PTHR43500">
    <property type="entry name" value="CYSTATHIONINE BETA-LYASE-RELATED"/>
    <property type="match status" value="1"/>
</dbReference>
<proteinExistence type="inferred from homology"/>
<dbReference type="AlphaFoldDB" id="A0A6P2UMQ0"/>
<dbReference type="SUPFAM" id="SSF53383">
    <property type="entry name" value="PLP-dependent transferases"/>
    <property type="match status" value="1"/>
</dbReference>
<organism evidence="10 11">
    <name type="scientific">Burkholderia lata (strain ATCC 17760 / DSM 23089 / LMG 22485 / NCIMB 9086 / R18194 / 383)</name>
    <dbReference type="NCBI Taxonomy" id="482957"/>
    <lineage>
        <taxon>Bacteria</taxon>
        <taxon>Pseudomonadati</taxon>
        <taxon>Pseudomonadota</taxon>
        <taxon>Betaproteobacteria</taxon>
        <taxon>Burkholderiales</taxon>
        <taxon>Burkholderiaceae</taxon>
        <taxon>Burkholderia</taxon>
        <taxon>Burkholderia cepacia complex</taxon>
    </lineage>
</organism>
<sequence>MLEGADGTVLAPSGLSACVSAILAVAGTGDHILIPDSVYGPTRHFCDTAGRRFGIETTYYDPAIGEGIEALFRSNTRVVFTESPGSNTLELQDIPAISRIARRHDAIVIADNTWATPVFFKPLAAGADISVMAATKYVVGHSDALIGTIAAGPRAWSRVKEYHYQYGLHVSPDDVTLAARGLRTMATRLAQHQKSALTIAQWLETREEVARVLHPGLPSHPQHALWRRDFSGSSGLFSFVTRPMEEGALHAMLDGLSFFALGYSWGGYESLALTADPRKIRSATEWTDDGHLVRLTIGLESPQDLIADLDKGFARANAYRAAR</sequence>
<comment type="catalytic activity">
    <reaction evidence="6">
        <text>L,L-cystathionine + H2O = L-homocysteine + pyruvate + NH4(+)</text>
        <dbReference type="Rhea" id="RHEA:13965"/>
        <dbReference type="ChEBI" id="CHEBI:15361"/>
        <dbReference type="ChEBI" id="CHEBI:15377"/>
        <dbReference type="ChEBI" id="CHEBI:28938"/>
        <dbReference type="ChEBI" id="CHEBI:58161"/>
        <dbReference type="ChEBI" id="CHEBI:58199"/>
    </reaction>
</comment>
<evidence type="ECO:0000256" key="5">
    <source>
        <dbReference type="ARBA" id="ARBA00046315"/>
    </source>
</evidence>
<evidence type="ECO:0000256" key="7">
    <source>
        <dbReference type="ARBA" id="ARBA00047625"/>
    </source>
</evidence>
<evidence type="ECO:0000256" key="9">
    <source>
        <dbReference type="RuleBase" id="RU362118"/>
    </source>
</evidence>
<dbReference type="GO" id="GO:0030170">
    <property type="term" value="F:pyridoxal phosphate binding"/>
    <property type="evidence" value="ECO:0007669"/>
    <property type="project" value="InterPro"/>
</dbReference>
<dbReference type="PROSITE" id="PS00868">
    <property type="entry name" value="CYS_MET_METAB_PP"/>
    <property type="match status" value="1"/>
</dbReference>
<name>A0A6P2UMQ0_BURL3</name>
<dbReference type="EMBL" id="CABVQN010000003">
    <property type="protein sequence ID" value="VWC76231.1"/>
    <property type="molecule type" value="Genomic_DNA"/>
</dbReference>
<keyword evidence="3 8" id="KW-0663">Pyridoxal phosphate</keyword>
<evidence type="ECO:0000256" key="2">
    <source>
        <dbReference type="ARBA" id="ARBA00009077"/>
    </source>
</evidence>
<evidence type="ECO:0000256" key="6">
    <source>
        <dbReference type="ARBA" id="ARBA00047517"/>
    </source>
</evidence>
<evidence type="ECO:0000256" key="4">
    <source>
        <dbReference type="ARBA" id="ARBA00023239"/>
    </source>
</evidence>
<accession>A0A6P2UMQ0</accession>
<dbReference type="Proteomes" id="UP000494110">
    <property type="component" value="Unassembled WGS sequence"/>
</dbReference>
<dbReference type="GO" id="GO:0019450">
    <property type="term" value="P:L-cysteine catabolic process to pyruvate"/>
    <property type="evidence" value="ECO:0007669"/>
    <property type="project" value="TreeGrafter"/>
</dbReference>